<dbReference type="GO" id="GO:0000145">
    <property type="term" value="C:exocyst"/>
    <property type="evidence" value="ECO:0007669"/>
    <property type="project" value="TreeGrafter"/>
</dbReference>
<dbReference type="GO" id="GO:0006893">
    <property type="term" value="P:Golgi to plasma membrane transport"/>
    <property type="evidence" value="ECO:0007669"/>
    <property type="project" value="TreeGrafter"/>
</dbReference>
<sequence>MAVHAVHTSHIRLRKVTGFFVVESIVGRLIPELTTQEQVKLLWDGASASFKASLVTALEALQSAPIMVLLKDFVLLMCGALGSCKYSTKALEDVVSGSRTRYHDLLLSAATLKLTATVVKDDLQDAVQLKADAQIREVTALGLPLVLEGVQGANAAPPLTAPFSSCVPSLMHQIRSYVEDSVSYLRGLYSPWELPTAVFYYRNRMISKAVVEALQAKISSEANGQRPSGCMRMVANVWCLLQALDILDSWTLQQARANQEGDHQEASNATSNTGSKADAAGLMGGAVRSRKAAAAQDTTASNVQATLRTVQDVAERAVVRLVTTRVNNALMEGFKACSWLPTGPLPPTKSPYVIELLQVVQETFSQAQARLPRPSFLFLCRTVTHSMGGAFVKLFSPEGIVRAYNTFAIQRLAADIADLQSAVSGYGVQDIESEFSEASQLCLLLLSEKVEDILVPEFRKQKYPNLGLATIVLALDRYKELAKVGKDKTNFPAKKALDAVAKQLRAQMVQGPATRALQDF</sequence>
<comment type="similarity">
    <text evidence="1">Belongs to the SEC15 family.</text>
</comment>
<reference evidence="7 8" key="1">
    <citation type="submission" date="2017-08" db="EMBL/GenBank/DDBJ databases">
        <title>Acidophilic green algal genome provides insights into adaptation to an acidic environment.</title>
        <authorList>
            <person name="Hirooka S."/>
            <person name="Hirose Y."/>
            <person name="Kanesaki Y."/>
            <person name="Higuchi S."/>
            <person name="Fujiwara T."/>
            <person name="Onuma R."/>
            <person name="Era A."/>
            <person name="Ohbayashi R."/>
            <person name="Uzuka A."/>
            <person name="Nozaki H."/>
            <person name="Yoshikawa H."/>
            <person name="Miyagishima S.Y."/>
        </authorList>
    </citation>
    <scope>NUCLEOTIDE SEQUENCE [LARGE SCALE GENOMIC DNA]</scope>
    <source>
        <strain evidence="7 8">NIES-2499</strain>
    </source>
</reference>
<comment type="caution">
    <text evidence="7">The sequence shown here is derived from an EMBL/GenBank/DDBJ whole genome shotgun (WGS) entry which is preliminary data.</text>
</comment>
<dbReference type="InterPro" id="IPR042044">
    <property type="entry name" value="EXOC6PINT-1/Sec15/Tip20_C_dom2"/>
</dbReference>
<keyword evidence="8" id="KW-1185">Reference proteome</keyword>
<dbReference type="Pfam" id="PF04091">
    <property type="entry name" value="Sec15_C"/>
    <property type="match status" value="1"/>
</dbReference>
<keyword evidence="4" id="KW-0175">Coiled coil</keyword>
<dbReference type="Proteomes" id="UP000232323">
    <property type="component" value="Unassembled WGS sequence"/>
</dbReference>
<organism evidence="7 8">
    <name type="scientific">Chlamydomonas eustigma</name>
    <dbReference type="NCBI Taxonomy" id="1157962"/>
    <lineage>
        <taxon>Eukaryota</taxon>
        <taxon>Viridiplantae</taxon>
        <taxon>Chlorophyta</taxon>
        <taxon>core chlorophytes</taxon>
        <taxon>Chlorophyceae</taxon>
        <taxon>CS clade</taxon>
        <taxon>Chlamydomonadales</taxon>
        <taxon>Chlamydomonadaceae</taxon>
        <taxon>Chlamydomonas</taxon>
    </lineage>
</organism>
<keyword evidence="2" id="KW-0813">Transport</keyword>
<dbReference type="EMBL" id="BEGY01000012">
    <property type="protein sequence ID" value="GAX75532.1"/>
    <property type="molecule type" value="Genomic_DNA"/>
</dbReference>
<dbReference type="InterPro" id="IPR046361">
    <property type="entry name" value="EXOC6/Sec15_C"/>
</dbReference>
<dbReference type="GO" id="GO:0006886">
    <property type="term" value="P:intracellular protein transport"/>
    <property type="evidence" value="ECO:0007669"/>
    <property type="project" value="InterPro"/>
</dbReference>
<evidence type="ECO:0000313" key="8">
    <source>
        <dbReference type="Proteomes" id="UP000232323"/>
    </source>
</evidence>
<evidence type="ECO:0000256" key="3">
    <source>
        <dbReference type="ARBA" id="ARBA00022483"/>
    </source>
</evidence>
<dbReference type="PANTHER" id="PTHR12702">
    <property type="entry name" value="SEC15"/>
    <property type="match status" value="1"/>
</dbReference>
<dbReference type="STRING" id="1157962.A0A250WY55"/>
<evidence type="ECO:0000256" key="4">
    <source>
        <dbReference type="ARBA" id="ARBA00023054"/>
    </source>
</evidence>
<dbReference type="PANTHER" id="PTHR12702:SF0">
    <property type="entry name" value="EXOCYST COMPLEX COMPONENT 6"/>
    <property type="match status" value="1"/>
</dbReference>
<evidence type="ECO:0000256" key="2">
    <source>
        <dbReference type="ARBA" id="ARBA00022448"/>
    </source>
</evidence>
<dbReference type="InterPro" id="IPR007225">
    <property type="entry name" value="EXOC6/Sec15"/>
</dbReference>
<dbReference type="AlphaFoldDB" id="A0A250WY55"/>
<feature type="compositionally biased region" description="Polar residues" evidence="5">
    <location>
        <begin position="266"/>
        <end position="275"/>
    </location>
</feature>
<protein>
    <recommendedName>
        <fullName evidence="6">Exocyst complex subunit EXOC6/Sec15 C-terminal domain-containing protein</fullName>
    </recommendedName>
</protein>
<dbReference type="Gene3D" id="1.20.58.670">
    <property type="entry name" value="Dsl1p vesicle tethering complex, Tip20p subunit, domain D"/>
    <property type="match status" value="1"/>
</dbReference>
<dbReference type="InterPro" id="IPR042045">
    <property type="entry name" value="EXOC6/Sec15_C_dom1"/>
</dbReference>
<proteinExistence type="inferred from homology"/>
<name>A0A250WY55_9CHLO</name>
<evidence type="ECO:0000259" key="6">
    <source>
        <dbReference type="Pfam" id="PF04091"/>
    </source>
</evidence>
<dbReference type="OrthoDB" id="10267033at2759"/>
<feature type="domain" description="Exocyst complex subunit EXOC6/Sec15 C-terminal" evidence="6">
    <location>
        <begin position="91"/>
        <end position="473"/>
    </location>
</feature>
<dbReference type="GO" id="GO:0090522">
    <property type="term" value="P:vesicle tethering involved in exocytosis"/>
    <property type="evidence" value="ECO:0007669"/>
    <property type="project" value="InterPro"/>
</dbReference>
<evidence type="ECO:0000256" key="5">
    <source>
        <dbReference type="SAM" id="MobiDB-lite"/>
    </source>
</evidence>
<dbReference type="Gene3D" id="1.10.357.30">
    <property type="entry name" value="Exocyst complex subunit Sec15 C-terminal domain, N-terminal subdomain"/>
    <property type="match status" value="1"/>
</dbReference>
<gene>
    <name evidence="7" type="ORF">CEUSTIGMA_g2975.t1</name>
</gene>
<evidence type="ECO:0000313" key="7">
    <source>
        <dbReference type="EMBL" id="GAX75532.1"/>
    </source>
</evidence>
<keyword evidence="3" id="KW-0268">Exocytosis</keyword>
<accession>A0A250WY55</accession>
<evidence type="ECO:0000256" key="1">
    <source>
        <dbReference type="ARBA" id="ARBA00007944"/>
    </source>
</evidence>
<feature type="region of interest" description="Disordered" evidence="5">
    <location>
        <begin position="258"/>
        <end position="279"/>
    </location>
</feature>
<dbReference type="GO" id="GO:0016020">
    <property type="term" value="C:membrane"/>
    <property type="evidence" value="ECO:0007669"/>
    <property type="project" value="TreeGrafter"/>
</dbReference>